<proteinExistence type="predicted"/>
<evidence type="ECO:0000313" key="1">
    <source>
        <dbReference type="EMBL" id="CAE7347928.1"/>
    </source>
</evidence>
<dbReference type="Proteomes" id="UP000649617">
    <property type="component" value="Unassembled WGS sequence"/>
</dbReference>
<name>A0A812PU69_SYMPI</name>
<reference evidence="1" key="1">
    <citation type="submission" date="2021-02" db="EMBL/GenBank/DDBJ databases">
        <authorList>
            <person name="Dougan E. K."/>
            <person name="Rhodes N."/>
            <person name="Thang M."/>
            <person name="Chan C."/>
        </authorList>
    </citation>
    <scope>NUCLEOTIDE SEQUENCE</scope>
</reference>
<keyword evidence="2" id="KW-1185">Reference proteome</keyword>
<comment type="caution">
    <text evidence="1">The sequence shown here is derived from an EMBL/GenBank/DDBJ whole genome shotgun (WGS) entry which is preliminary data.</text>
</comment>
<gene>
    <name evidence="1" type="primary">Pdia3</name>
    <name evidence="1" type="ORF">SPIL2461_LOCUS8262</name>
</gene>
<accession>A0A812PU69</accession>
<sequence length="413" mass="45980">EMEKMDAVVARCLTKCLNWPHISRQVDVYCSQTLTSRVVLNSVERELSAVVQGSAASQVVLGAYRVGYELFEERYRTKPLEIFVDCGLLDPEAVQKPQVQFILNAEIDSQLKGGSELTPKALIAAVRSLCLQNEKVSLTTGSQPKAYFWYNALVAVLKDLGWSKEELEPSKGWLPRRWDEMTEGSDLFEYSSTEEVVGLILRFSNGGLWKAAAKSLLLRVGIGGYAGCQGDAEEAGKLAKELETANVLDLAFVSQKCHWPSDVTKLWEECATVGSPGGPPCLPISHILQFLEALVYVPGLQDGAGEAKNPNLLQLSPFTDSMEDLAWYKETGDNPGLWHVKPSGRRRLRGLWLELVLQIFDTMDCIPSDLDLFFQCQVATEADGAVSFMLHLHKLKKWLKCQELDFHAYGRTC</sequence>
<evidence type="ECO:0000313" key="2">
    <source>
        <dbReference type="Proteomes" id="UP000649617"/>
    </source>
</evidence>
<feature type="non-terminal residue" evidence="1">
    <location>
        <position position="413"/>
    </location>
</feature>
<dbReference type="OrthoDB" id="419876at2759"/>
<organism evidence="1 2">
    <name type="scientific">Symbiodinium pilosum</name>
    <name type="common">Dinoflagellate</name>
    <dbReference type="NCBI Taxonomy" id="2952"/>
    <lineage>
        <taxon>Eukaryota</taxon>
        <taxon>Sar</taxon>
        <taxon>Alveolata</taxon>
        <taxon>Dinophyceae</taxon>
        <taxon>Suessiales</taxon>
        <taxon>Symbiodiniaceae</taxon>
        <taxon>Symbiodinium</taxon>
    </lineage>
</organism>
<dbReference type="AlphaFoldDB" id="A0A812PU69"/>
<dbReference type="EMBL" id="CAJNIZ010013370">
    <property type="protein sequence ID" value="CAE7347928.1"/>
    <property type="molecule type" value="Genomic_DNA"/>
</dbReference>
<protein>
    <submittedName>
        <fullName evidence="1">Pdia3 protein</fullName>
    </submittedName>
</protein>